<dbReference type="HOGENOM" id="CLU_1145859_0_0_10"/>
<dbReference type="InterPro" id="IPR011006">
    <property type="entry name" value="CheY-like_superfamily"/>
</dbReference>
<evidence type="ECO:0000313" key="4">
    <source>
        <dbReference type="Proteomes" id="UP000006694"/>
    </source>
</evidence>
<dbReference type="PROSITE" id="PS50110">
    <property type="entry name" value="RESPONSE_REGULATORY"/>
    <property type="match status" value="1"/>
</dbReference>
<organism evidence="3 4">
    <name type="scientific">Flavobacterium johnsoniae (strain ATCC 17061 / DSM 2064 / JCM 8514 / BCRC 14874 / CCUG 350202 / NBRC 14942 / NCIMB 11054 / UW101)</name>
    <name type="common">Cytophaga johnsonae</name>
    <dbReference type="NCBI Taxonomy" id="376686"/>
    <lineage>
        <taxon>Bacteria</taxon>
        <taxon>Pseudomonadati</taxon>
        <taxon>Bacteroidota</taxon>
        <taxon>Flavobacteriia</taxon>
        <taxon>Flavobacteriales</taxon>
        <taxon>Flavobacteriaceae</taxon>
        <taxon>Flavobacterium</taxon>
    </lineage>
</organism>
<dbReference type="Gene3D" id="3.40.50.2300">
    <property type="match status" value="1"/>
</dbReference>
<dbReference type="InterPro" id="IPR052893">
    <property type="entry name" value="TCS_response_regulator"/>
</dbReference>
<reference evidence="3 4" key="1">
    <citation type="journal article" date="2009" name="Appl. Environ. Microbiol.">
        <title>Novel features of the polysaccharide-digesting gliding bacterium Flavobacterium johnsoniae as revealed by genome sequence analysis.</title>
        <authorList>
            <person name="McBride M.J."/>
            <person name="Xie G."/>
            <person name="Martens E.C."/>
            <person name="Lapidus A."/>
            <person name="Henrissat B."/>
            <person name="Rhodes R.G."/>
            <person name="Goltsman E."/>
            <person name="Wang W."/>
            <person name="Xu J."/>
            <person name="Hunnicutt D.W."/>
            <person name="Staroscik A.M."/>
            <person name="Hoover T.R."/>
            <person name="Cheng Y.Q."/>
            <person name="Stein J.L."/>
        </authorList>
    </citation>
    <scope>NUCLEOTIDE SEQUENCE [LARGE SCALE GENOMIC DNA]</scope>
    <source>
        <strain evidence="4">ATCC 17061 / DSM 2064 / JCM 8514 / BCRC 14874 / CCUG 350202 / NBRC 14942 / NCIMB 11054 / UW101</strain>
    </source>
</reference>
<feature type="modified residue" description="4-aspartylphosphate" evidence="1">
    <location>
        <position position="156"/>
    </location>
</feature>
<dbReference type="Pfam" id="PF00072">
    <property type="entry name" value="Response_reg"/>
    <property type="match status" value="1"/>
</dbReference>
<accession>A5FGK0</accession>
<dbReference type="GO" id="GO:0000160">
    <property type="term" value="P:phosphorelay signal transduction system"/>
    <property type="evidence" value="ECO:0007669"/>
    <property type="project" value="InterPro"/>
</dbReference>
<keyword evidence="4" id="KW-1185">Reference proteome</keyword>
<name>A5FGK0_FLAJ1</name>
<dbReference type="EMBL" id="CP000685">
    <property type="protein sequence ID" value="ABQ05676.1"/>
    <property type="molecule type" value="Genomic_DNA"/>
</dbReference>
<dbReference type="InterPro" id="IPR001789">
    <property type="entry name" value="Sig_transdc_resp-reg_receiver"/>
</dbReference>
<proteinExistence type="predicted"/>
<dbReference type="AlphaFoldDB" id="A5FGK0"/>
<sequence>MLQFKQKAFIQNLQQGLQFFFFAPALQHIRNRHFSPHKSSFFLQVFSFKKKKSYLYSYHQKNVNLLSNLTLSLFSNRCDFQIYLSGRTINLKVMPQKQNWEKIIYLAEDDEDDRLLFADAVEELNLPILVVQTADGCELLETLEKATHLPETIFLDINMPRKNGFECLKEIRNGGSDFKNIKIIMLSTSSSAMHIRTAYNLGADYYAVKPPTFMELKDLLIGILDRDLKSLRKEMEKKLPAC</sequence>
<feature type="domain" description="Response regulatory" evidence="2">
    <location>
        <begin position="103"/>
        <end position="224"/>
    </location>
</feature>
<dbReference type="PANTHER" id="PTHR44520:SF2">
    <property type="entry name" value="RESPONSE REGULATOR RCP1"/>
    <property type="match status" value="1"/>
</dbReference>
<gene>
    <name evidence="3" type="ordered locus">Fjoh_2652</name>
</gene>
<dbReference type="SUPFAM" id="SSF52172">
    <property type="entry name" value="CheY-like"/>
    <property type="match status" value="1"/>
</dbReference>
<protein>
    <submittedName>
        <fullName evidence="3">Response regulator receiver protein</fullName>
    </submittedName>
</protein>
<dbReference type="STRING" id="376686.Fjoh_2652"/>
<dbReference type="SMART" id="SM00448">
    <property type="entry name" value="REC"/>
    <property type="match status" value="1"/>
</dbReference>
<dbReference type="Proteomes" id="UP000006694">
    <property type="component" value="Chromosome"/>
</dbReference>
<keyword evidence="1" id="KW-0597">Phosphoprotein</keyword>
<evidence type="ECO:0000259" key="2">
    <source>
        <dbReference type="PROSITE" id="PS50110"/>
    </source>
</evidence>
<dbReference type="eggNOG" id="COG0784">
    <property type="taxonomic scope" value="Bacteria"/>
</dbReference>
<evidence type="ECO:0000256" key="1">
    <source>
        <dbReference type="PROSITE-ProRule" id="PRU00169"/>
    </source>
</evidence>
<dbReference type="KEGG" id="fjo:Fjoh_2652"/>
<evidence type="ECO:0000313" key="3">
    <source>
        <dbReference type="EMBL" id="ABQ05676.1"/>
    </source>
</evidence>
<dbReference type="PANTHER" id="PTHR44520">
    <property type="entry name" value="RESPONSE REGULATOR RCP1-RELATED"/>
    <property type="match status" value="1"/>
</dbReference>